<sequence length="97" mass="11202">MFLQIDFLLSLLSLSIYLSLSLSRSLSLTLPLQNHQNSNSEFKELKFLLKGSTIGRPTLAFYNAYASSKTNEQLKFNSFRLVFLFFMYTLRTNPSFS</sequence>
<dbReference type="EMBL" id="GGFL01006980">
    <property type="protein sequence ID" value="MBW71158.1"/>
    <property type="molecule type" value="Transcribed_RNA"/>
</dbReference>
<name>A0A2M4D239_ANODA</name>
<reference evidence="1" key="1">
    <citation type="submission" date="2018-01" db="EMBL/GenBank/DDBJ databases">
        <title>An insight into the sialome of Amazonian anophelines.</title>
        <authorList>
            <person name="Ribeiro J.M."/>
            <person name="Scarpassa V."/>
            <person name="Calvo E."/>
        </authorList>
    </citation>
    <scope>NUCLEOTIDE SEQUENCE</scope>
</reference>
<protein>
    <submittedName>
        <fullName evidence="1">Putative secreted protein</fullName>
    </submittedName>
</protein>
<organism evidence="1">
    <name type="scientific">Anopheles darlingi</name>
    <name type="common">Mosquito</name>
    <dbReference type="NCBI Taxonomy" id="43151"/>
    <lineage>
        <taxon>Eukaryota</taxon>
        <taxon>Metazoa</taxon>
        <taxon>Ecdysozoa</taxon>
        <taxon>Arthropoda</taxon>
        <taxon>Hexapoda</taxon>
        <taxon>Insecta</taxon>
        <taxon>Pterygota</taxon>
        <taxon>Neoptera</taxon>
        <taxon>Endopterygota</taxon>
        <taxon>Diptera</taxon>
        <taxon>Nematocera</taxon>
        <taxon>Culicoidea</taxon>
        <taxon>Culicidae</taxon>
        <taxon>Anophelinae</taxon>
        <taxon>Anopheles</taxon>
    </lineage>
</organism>
<proteinExistence type="predicted"/>
<dbReference type="AlphaFoldDB" id="A0A2M4D239"/>
<evidence type="ECO:0000313" key="1">
    <source>
        <dbReference type="EMBL" id="MBW71158.1"/>
    </source>
</evidence>
<accession>A0A2M4D239</accession>